<gene>
    <name evidence="4" type="ORF">ACHAXA_000154</name>
</gene>
<dbReference type="InterPro" id="IPR011893">
    <property type="entry name" value="Selenoprotein_Rdx-typ"/>
</dbReference>
<dbReference type="NCBIfam" id="TIGR02174">
    <property type="entry name" value="CXXU_selWTH"/>
    <property type="match status" value="1"/>
</dbReference>
<evidence type="ECO:0000313" key="4">
    <source>
        <dbReference type="EMBL" id="KAL3822086.1"/>
    </source>
</evidence>
<dbReference type="Pfam" id="PF10262">
    <property type="entry name" value="Rdx"/>
    <property type="match status" value="1"/>
</dbReference>
<evidence type="ECO:0000256" key="3">
    <source>
        <dbReference type="SAM" id="Phobius"/>
    </source>
</evidence>
<keyword evidence="1" id="KW-0732">Signal</keyword>
<dbReference type="Proteomes" id="UP001530377">
    <property type="component" value="Unassembled WGS sequence"/>
</dbReference>
<accession>A0ABD3SCG5</accession>
<keyword evidence="3" id="KW-1133">Transmembrane helix</keyword>
<feature type="transmembrane region" description="Helical" evidence="3">
    <location>
        <begin position="80"/>
        <end position="98"/>
    </location>
</feature>
<evidence type="ECO:0000256" key="2">
    <source>
        <dbReference type="ARBA" id="ARBA00023284"/>
    </source>
</evidence>
<organism evidence="4 5">
    <name type="scientific">Cyclostephanos tholiformis</name>
    <dbReference type="NCBI Taxonomy" id="382380"/>
    <lineage>
        <taxon>Eukaryota</taxon>
        <taxon>Sar</taxon>
        <taxon>Stramenopiles</taxon>
        <taxon>Ochrophyta</taxon>
        <taxon>Bacillariophyta</taxon>
        <taxon>Coscinodiscophyceae</taxon>
        <taxon>Thalassiosirophycidae</taxon>
        <taxon>Stephanodiscales</taxon>
        <taxon>Stephanodiscaceae</taxon>
        <taxon>Cyclostephanos</taxon>
    </lineage>
</organism>
<keyword evidence="5" id="KW-1185">Reference proteome</keyword>
<dbReference type="InterPro" id="IPR036249">
    <property type="entry name" value="Thioredoxin-like_sf"/>
</dbReference>
<proteinExistence type="predicted"/>
<keyword evidence="3" id="KW-0812">Transmembrane</keyword>
<feature type="transmembrane region" description="Helical" evidence="3">
    <location>
        <begin position="35"/>
        <end position="59"/>
    </location>
</feature>
<dbReference type="Gene3D" id="3.40.30.10">
    <property type="entry name" value="Glutaredoxin"/>
    <property type="match status" value="1"/>
</dbReference>
<dbReference type="InterPro" id="IPR019389">
    <property type="entry name" value="Selenoprotein_T"/>
</dbReference>
<comment type="caution">
    <text evidence="4">The sequence shown here is derived from an EMBL/GenBank/DDBJ whole genome shotgun (WGS) entry which is preliminary data.</text>
</comment>
<keyword evidence="3" id="KW-0472">Membrane</keyword>
<dbReference type="AlphaFoldDB" id="A0ABD3SCG5"/>
<name>A0ABD3SCG5_9STRA</name>
<dbReference type="PANTHER" id="PTHR13544">
    <property type="entry name" value="SELENOPROTEIN T"/>
    <property type="match status" value="1"/>
</dbReference>
<keyword evidence="2" id="KW-0676">Redox-active center</keyword>
<reference evidence="4 5" key="1">
    <citation type="submission" date="2024-10" db="EMBL/GenBank/DDBJ databases">
        <title>Updated reference genomes for cyclostephanoid diatoms.</title>
        <authorList>
            <person name="Roberts W.R."/>
            <person name="Alverson A.J."/>
        </authorList>
    </citation>
    <scope>NUCLEOTIDE SEQUENCE [LARGE SCALE GENOMIC DNA]</scope>
    <source>
        <strain evidence="4 5">AJA228-03</strain>
    </source>
</reference>
<sequence length="140" mass="15526">MKANFLRLREVLQNEFPGQWNSIGGENYPAPEWTVYAGAVISAVQVFAVVLILVGESAWSYIPGIRGPPELYYKMKDNPALTFIMVFMVMPSYVQSFANTGAFEIYVDGVRIFSKLETGRMPNVGEVIRALEGIGLKRGG</sequence>
<evidence type="ECO:0000256" key="1">
    <source>
        <dbReference type="ARBA" id="ARBA00022729"/>
    </source>
</evidence>
<dbReference type="EMBL" id="JALLPB020000075">
    <property type="protein sequence ID" value="KAL3822086.1"/>
    <property type="molecule type" value="Genomic_DNA"/>
</dbReference>
<evidence type="ECO:0000313" key="5">
    <source>
        <dbReference type="Proteomes" id="UP001530377"/>
    </source>
</evidence>
<dbReference type="PANTHER" id="PTHR13544:SF0">
    <property type="entry name" value="THIOREDOXIN REDUCTASE-LIKE SELENOPROTEIN T"/>
    <property type="match status" value="1"/>
</dbReference>
<protein>
    <submittedName>
        <fullName evidence="4">Uncharacterized protein</fullName>
    </submittedName>
</protein>
<dbReference type="SUPFAM" id="SSF52833">
    <property type="entry name" value="Thioredoxin-like"/>
    <property type="match status" value="1"/>
</dbReference>